<dbReference type="EMBL" id="HBIM01023486">
    <property type="protein sequence ID" value="CAE0420662.1"/>
    <property type="molecule type" value="Transcribed_RNA"/>
</dbReference>
<dbReference type="SUPFAM" id="SSF54791">
    <property type="entry name" value="Eukaryotic type KH-domain (KH-domain type I)"/>
    <property type="match status" value="2"/>
</dbReference>
<evidence type="ECO:0000259" key="2">
    <source>
        <dbReference type="SMART" id="SM00322"/>
    </source>
</evidence>
<keyword evidence="1" id="KW-0694">RNA-binding</keyword>
<dbReference type="AlphaFoldDB" id="A0A7S3LGQ7"/>
<accession>A0A7S3LGQ7</accession>
<dbReference type="PROSITE" id="PS50084">
    <property type="entry name" value="KH_TYPE_1"/>
    <property type="match status" value="2"/>
</dbReference>
<dbReference type="Gene3D" id="3.30.1370.10">
    <property type="entry name" value="K Homology domain, type 1"/>
    <property type="match status" value="1"/>
</dbReference>
<dbReference type="InterPro" id="IPR004088">
    <property type="entry name" value="KH_dom_type_1"/>
</dbReference>
<sequence>MKIDDDKCQVIIGGEEEAVESAVSALEDWKIARNKTHPPDTTATQNPVSATIQLDQTEAWLVSALVGKGGGKIKRLRSEAACKIEVDSAAFIITVSASDEDSLQFGLDVTQKAVEAERSRCAEVQISPEKVSAFIGLKGSHVHDFEQLHDVKVKAYKGKSVLRIFGEPSSVVLARAALEEWVKADESATDGASRI</sequence>
<dbReference type="InterPro" id="IPR004087">
    <property type="entry name" value="KH_dom"/>
</dbReference>
<dbReference type="SMART" id="SM00322">
    <property type="entry name" value="KH"/>
    <property type="match status" value="2"/>
</dbReference>
<name>A0A7S3LGQ7_9STRA</name>
<feature type="domain" description="K Homology" evidence="2">
    <location>
        <begin position="46"/>
        <end position="115"/>
    </location>
</feature>
<gene>
    <name evidence="3" type="ORF">ACOF00016_LOCUS17377</name>
</gene>
<organism evidence="3">
    <name type="scientific">Amphora coffeiformis</name>
    <dbReference type="NCBI Taxonomy" id="265554"/>
    <lineage>
        <taxon>Eukaryota</taxon>
        <taxon>Sar</taxon>
        <taxon>Stramenopiles</taxon>
        <taxon>Ochrophyta</taxon>
        <taxon>Bacillariophyta</taxon>
        <taxon>Bacillariophyceae</taxon>
        <taxon>Bacillariophycidae</taxon>
        <taxon>Thalassiophysales</taxon>
        <taxon>Catenulaceae</taxon>
        <taxon>Amphora</taxon>
    </lineage>
</organism>
<dbReference type="GO" id="GO:0003723">
    <property type="term" value="F:RNA binding"/>
    <property type="evidence" value="ECO:0007669"/>
    <property type="project" value="UniProtKB-UniRule"/>
</dbReference>
<dbReference type="Gene3D" id="3.30.310.210">
    <property type="match status" value="1"/>
</dbReference>
<evidence type="ECO:0000256" key="1">
    <source>
        <dbReference type="PROSITE-ProRule" id="PRU00117"/>
    </source>
</evidence>
<feature type="domain" description="K Homology" evidence="2">
    <location>
        <begin position="118"/>
        <end position="183"/>
    </location>
</feature>
<protein>
    <recommendedName>
        <fullName evidence="2">K Homology domain-containing protein</fullName>
    </recommendedName>
</protein>
<evidence type="ECO:0000313" key="3">
    <source>
        <dbReference type="EMBL" id="CAE0420662.1"/>
    </source>
</evidence>
<reference evidence="3" key="1">
    <citation type="submission" date="2021-01" db="EMBL/GenBank/DDBJ databases">
        <authorList>
            <person name="Corre E."/>
            <person name="Pelletier E."/>
            <person name="Niang G."/>
            <person name="Scheremetjew M."/>
            <person name="Finn R."/>
            <person name="Kale V."/>
            <person name="Holt S."/>
            <person name="Cochrane G."/>
            <person name="Meng A."/>
            <person name="Brown T."/>
            <person name="Cohen L."/>
        </authorList>
    </citation>
    <scope>NUCLEOTIDE SEQUENCE</scope>
    <source>
        <strain evidence="3">CCMP127</strain>
    </source>
</reference>
<dbReference type="InterPro" id="IPR036612">
    <property type="entry name" value="KH_dom_type_1_sf"/>
</dbReference>
<dbReference type="Pfam" id="PF00013">
    <property type="entry name" value="KH_1"/>
    <property type="match status" value="2"/>
</dbReference>
<proteinExistence type="predicted"/>